<keyword evidence="5" id="KW-1185">Reference proteome</keyword>
<evidence type="ECO:0000259" key="3">
    <source>
        <dbReference type="Pfam" id="PF01156"/>
    </source>
</evidence>
<evidence type="ECO:0000256" key="1">
    <source>
        <dbReference type="ARBA" id="ARBA00022801"/>
    </source>
</evidence>
<evidence type="ECO:0000313" key="4">
    <source>
        <dbReference type="EMBL" id="KRL20045.1"/>
    </source>
</evidence>
<dbReference type="Gene3D" id="3.90.245.10">
    <property type="entry name" value="Ribonucleoside hydrolase-like"/>
    <property type="match status" value="1"/>
</dbReference>
<dbReference type="InterPro" id="IPR036452">
    <property type="entry name" value="Ribo_hydro-like"/>
</dbReference>
<dbReference type="GO" id="GO:0005829">
    <property type="term" value="C:cytosol"/>
    <property type="evidence" value="ECO:0007669"/>
    <property type="project" value="TreeGrafter"/>
</dbReference>
<dbReference type="PANTHER" id="PTHR12304">
    <property type="entry name" value="INOSINE-URIDINE PREFERRING NUCLEOSIDE HYDROLASE"/>
    <property type="match status" value="1"/>
</dbReference>
<dbReference type="CDD" id="cd02651">
    <property type="entry name" value="nuc_hydro_IU_UC_XIUA"/>
    <property type="match status" value="1"/>
</dbReference>
<accession>A0A0R1NI09</accession>
<sequence>MCDQQLKISRQKLYNVVLFNTTLYNIFENVFRYKKLKEFYKMVDKQKKKPVIISTDPGIDDAVAIAIATSNETLDVKLIVPISGNVSLAKTTLNTQKLLTFFNKPIRVVPGSNKPLLRPVKDASGVHGKTGMDGYPFPEIKIPVDNKTLAATAMHQVISESTEPVTLVGIGPLTDIALFIHQYPDDLKKVGEIVLMGGSLGRGNFGVLSEFNFGTDPEAAKIVFTSGAQIRVAPMEVGRQAKIMPETSNKIKTLGSVGDMFYKLFSKYRGGSFNKGLNMYDALAIALVIKPELFEQVETHVEIETTGRYTAGASLMDLKGYLGMPNNARVATNVDTKQFEDWFVKEIAKTM</sequence>
<dbReference type="PANTHER" id="PTHR12304:SF15">
    <property type="entry name" value="NON-SPECIFIC RIBONUCLEOSIDE HYDROLASE RIHC"/>
    <property type="match status" value="1"/>
</dbReference>
<dbReference type="AlphaFoldDB" id="A0A0R1NI09"/>
<dbReference type="Proteomes" id="UP000051439">
    <property type="component" value="Unassembled WGS sequence"/>
</dbReference>
<dbReference type="InterPro" id="IPR001910">
    <property type="entry name" value="Inosine/uridine_hydrolase_dom"/>
</dbReference>
<dbReference type="PATRIC" id="fig|1423766.4.peg.2111"/>
<evidence type="ECO:0000313" key="5">
    <source>
        <dbReference type="Proteomes" id="UP000051439"/>
    </source>
</evidence>
<dbReference type="GO" id="GO:0006152">
    <property type="term" value="P:purine nucleoside catabolic process"/>
    <property type="evidence" value="ECO:0007669"/>
    <property type="project" value="TreeGrafter"/>
</dbReference>
<dbReference type="InterPro" id="IPR023186">
    <property type="entry name" value="IUNH"/>
</dbReference>
<keyword evidence="2" id="KW-0326">Glycosidase</keyword>
<dbReference type="EMBL" id="AZEB01000040">
    <property type="protein sequence ID" value="KRL20045.1"/>
    <property type="molecule type" value="Genomic_DNA"/>
</dbReference>
<reference evidence="4 5" key="1">
    <citation type="journal article" date="2015" name="Genome Announc.">
        <title>Expanding the biotechnology potential of lactobacilli through comparative genomics of 213 strains and associated genera.</title>
        <authorList>
            <person name="Sun Z."/>
            <person name="Harris H.M."/>
            <person name="McCann A."/>
            <person name="Guo C."/>
            <person name="Argimon S."/>
            <person name="Zhang W."/>
            <person name="Yang X."/>
            <person name="Jeffery I.B."/>
            <person name="Cooney J.C."/>
            <person name="Kagawa T.F."/>
            <person name="Liu W."/>
            <person name="Song Y."/>
            <person name="Salvetti E."/>
            <person name="Wrobel A."/>
            <person name="Rasinkangas P."/>
            <person name="Parkhill J."/>
            <person name="Rea M.C."/>
            <person name="O'Sullivan O."/>
            <person name="Ritari J."/>
            <person name="Douillard F.P."/>
            <person name="Paul Ross R."/>
            <person name="Yang R."/>
            <person name="Briner A.E."/>
            <person name="Felis G.E."/>
            <person name="de Vos W.M."/>
            <person name="Barrangou R."/>
            <person name="Klaenhammer T.R."/>
            <person name="Caufield P.W."/>
            <person name="Cui Y."/>
            <person name="Zhang H."/>
            <person name="O'Toole P.W."/>
        </authorList>
    </citation>
    <scope>NUCLEOTIDE SEQUENCE [LARGE SCALE GENOMIC DNA]</scope>
    <source>
        <strain evidence="4 5">DSM 19906</strain>
    </source>
</reference>
<protein>
    <submittedName>
        <fullName evidence="4">Cytidine uridine-specific hydrolase</fullName>
    </submittedName>
</protein>
<comment type="caution">
    <text evidence="4">The sequence shown here is derived from an EMBL/GenBank/DDBJ whole genome shotgun (WGS) entry which is preliminary data.</text>
</comment>
<dbReference type="Pfam" id="PF01156">
    <property type="entry name" value="IU_nuc_hydro"/>
    <property type="match status" value="1"/>
</dbReference>
<dbReference type="SUPFAM" id="SSF53590">
    <property type="entry name" value="Nucleoside hydrolase"/>
    <property type="match status" value="1"/>
</dbReference>
<feature type="domain" description="Inosine/uridine-preferring nucleoside hydrolase" evidence="3">
    <location>
        <begin position="51"/>
        <end position="340"/>
    </location>
</feature>
<gene>
    <name evidence="4" type="ORF">FC98_GL002036</name>
</gene>
<organism evidence="4 5">
    <name type="scientific">Lentilactobacillus kisonensis DSM 19906 = JCM 15041</name>
    <dbReference type="NCBI Taxonomy" id="1423766"/>
    <lineage>
        <taxon>Bacteria</taxon>
        <taxon>Bacillati</taxon>
        <taxon>Bacillota</taxon>
        <taxon>Bacilli</taxon>
        <taxon>Lactobacillales</taxon>
        <taxon>Lactobacillaceae</taxon>
        <taxon>Lentilactobacillus</taxon>
    </lineage>
</organism>
<name>A0A0R1NI09_9LACO</name>
<evidence type="ECO:0000256" key="2">
    <source>
        <dbReference type="ARBA" id="ARBA00023295"/>
    </source>
</evidence>
<proteinExistence type="predicted"/>
<keyword evidence="1 4" id="KW-0378">Hydrolase</keyword>
<dbReference type="GO" id="GO:0008477">
    <property type="term" value="F:purine nucleosidase activity"/>
    <property type="evidence" value="ECO:0007669"/>
    <property type="project" value="TreeGrafter"/>
</dbReference>